<dbReference type="Pfam" id="PF22633">
    <property type="entry name" value="F5_F8_type_C_2"/>
    <property type="match status" value="2"/>
</dbReference>
<dbReference type="InterPro" id="IPR006585">
    <property type="entry name" value="FTP1"/>
</dbReference>
<keyword evidence="4" id="KW-0479">Metal-binding</keyword>
<dbReference type="PANTHER" id="PTHR45713:SF6">
    <property type="entry name" value="F5_8 TYPE C DOMAIN-CONTAINING PROTEIN"/>
    <property type="match status" value="1"/>
</dbReference>
<keyword evidence="11" id="KW-1185">Reference proteome</keyword>
<evidence type="ECO:0000256" key="1">
    <source>
        <dbReference type="ARBA" id="ARBA00002219"/>
    </source>
</evidence>
<dbReference type="SMART" id="SM00607">
    <property type="entry name" value="FTP"/>
    <property type="match status" value="2"/>
</dbReference>
<dbReference type="InterPro" id="IPR000421">
    <property type="entry name" value="FA58C"/>
</dbReference>
<feature type="compositionally biased region" description="Polar residues" evidence="8">
    <location>
        <begin position="434"/>
        <end position="446"/>
    </location>
</feature>
<feature type="region of interest" description="Disordered" evidence="8">
    <location>
        <begin position="209"/>
        <end position="232"/>
    </location>
</feature>
<comment type="function">
    <text evidence="1">Acts as a defensive agent. Recognizes blood group fucosylated oligosaccharides including A, B, H and Lewis B-type antigens. Does not recognize Lewis A antigen and has low affinity for monovalent haptens.</text>
</comment>
<protein>
    <submittedName>
        <fullName evidence="10">Discoidin domain-containing protein</fullName>
    </submittedName>
</protein>
<comment type="subunit">
    <text evidence="3">Homotrimer.</text>
</comment>
<gene>
    <name evidence="10" type="ORF">JK629_02090</name>
</gene>
<keyword evidence="7" id="KW-1015">Disulfide bond</keyword>
<evidence type="ECO:0000256" key="7">
    <source>
        <dbReference type="ARBA" id="ARBA00023157"/>
    </source>
</evidence>
<organism evidence="10 11">
    <name type="scientific">Aequorivita iocasae</name>
    <dbReference type="NCBI Taxonomy" id="2803865"/>
    <lineage>
        <taxon>Bacteria</taxon>
        <taxon>Pseudomonadati</taxon>
        <taxon>Bacteroidota</taxon>
        <taxon>Flavobacteriia</taxon>
        <taxon>Flavobacteriales</taxon>
        <taxon>Flavobacteriaceae</taxon>
        <taxon>Aequorivita</taxon>
    </lineage>
</organism>
<evidence type="ECO:0000313" key="11">
    <source>
        <dbReference type="Proteomes" id="UP000629420"/>
    </source>
</evidence>
<dbReference type="Proteomes" id="UP000629420">
    <property type="component" value="Chromosome"/>
</dbReference>
<evidence type="ECO:0000256" key="5">
    <source>
        <dbReference type="ARBA" id="ARBA00022734"/>
    </source>
</evidence>
<feature type="region of interest" description="Disordered" evidence="8">
    <location>
        <begin position="424"/>
        <end position="446"/>
    </location>
</feature>
<accession>A0ABX7DSV9</accession>
<dbReference type="PROSITE" id="PS50022">
    <property type="entry name" value="FA58C_3"/>
    <property type="match status" value="1"/>
</dbReference>
<dbReference type="InterPro" id="IPR051941">
    <property type="entry name" value="BG_Antigen-Binding_Lectin"/>
</dbReference>
<comment type="similarity">
    <text evidence="2">Belongs to the fucolectin family.</text>
</comment>
<evidence type="ECO:0000313" key="10">
    <source>
        <dbReference type="EMBL" id="QQX77088.1"/>
    </source>
</evidence>
<dbReference type="Gene3D" id="2.60.120.260">
    <property type="entry name" value="Galactose-binding domain-like"/>
    <property type="match status" value="2"/>
</dbReference>
<keyword evidence="5" id="KW-0430">Lectin</keyword>
<dbReference type="EMBL" id="CP068439">
    <property type="protein sequence ID" value="QQX77088.1"/>
    <property type="molecule type" value="Genomic_DNA"/>
</dbReference>
<dbReference type="PANTHER" id="PTHR45713">
    <property type="entry name" value="FTP DOMAIN-CONTAINING PROTEIN"/>
    <property type="match status" value="1"/>
</dbReference>
<dbReference type="SUPFAM" id="SSF49785">
    <property type="entry name" value="Galactose-binding domain-like"/>
    <property type="match status" value="2"/>
</dbReference>
<evidence type="ECO:0000256" key="2">
    <source>
        <dbReference type="ARBA" id="ARBA00010147"/>
    </source>
</evidence>
<evidence type="ECO:0000256" key="4">
    <source>
        <dbReference type="ARBA" id="ARBA00022723"/>
    </source>
</evidence>
<evidence type="ECO:0000259" key="9">
    <source>
        <dbReference type="PROSITE" id="PS50022"/>
    </source>
</evidence>
<reference evidence="10 11" key="1">
    <citation type="submission" date="2021-01" db="EMBL/GenBank/DDBJ databases">
        <title>Aequorivita sp. strain KX20305, a bacterium isolated from the sediment collected at a cold seep field in South China Sea.</title>
        <authorList>
            <person name="Zhang H."/>
            <person name="Li C."/>
        </authorList>
    </citation>
    <scope>NUCLEOTIDE SEQUENCE [LARGE SCALE GENOMIC DNA]</scope>
    <source>
        <strain evidence="10 11">KX20305</strain>
    </source>
</reference>
<dbReference type="InterPro" id="IPR008979">
    <property type="entry name" value="Galactose-bd-like_sf"/>
</dbReference>
<name>A0ABX7DSV9_9FLAO</name>
<feature type="domain" description="F5/8 type C" evidence="9">
    <location>
        <begin position="37"/>
        <end position="151"/>
    </location>
</feature>
<proteinExistence type="inferred from homology"/>
<evidence type="ECO:0000256" key="6">
    <source>
        <dbReference type="ARBA" id="ARBA00022837"/>
    </source>
</evidence>
<evidence type="ECO:0000256" key="8">
    <source>
        <dbReference type="SAM" id="MobiDB-lite"/>
    </source>
</evidence>
<sequence length="536" mass="59664">MKPINETLAYIISPPSFNVKFGIAFVTAILFQFTGIAQQQWTPLDPSNIAQLKPTKQSSVHNGGAANRAVDGNTDGNWGAISVTHTQGEDSPWWEVNLLAKYKISSITIYNRTDCCPERLKNFTIRVSDQPFSGNYGGEVFGQEPQWFQGNKTFSGNMIGQYIRIHLNGRDALSLAEVVVRGEPVLVLNDGVWTEPAVGKDENLALGKKTRQSSTHEFGVSNRANDGVTEGHWGNGSVTHTQGESRPFWEVDLGKKFLVDEVKLYNRTDSYSDRLNNFNIWVTNRPFDQTTGRIVPFAEEPTNFLPETNKSYTGKKVGRYVRVQLKNSNALTLAEVKVFGTEIGDLSQGEAESNVLYKVSIFRNVTPIENSIKSSITTSVSEGMDFNRTVSAEDQKHWSLSTTAKAAVNYAIVSFELEVTAAGGGTTTNREENSQSNNVTQSTEQNTEISQMVPGGCTRYEFHKFIINQAPVNYKFNGKNYSWFKINEQAKPVGDITVMVFPNDVKPDLKATDDNWVTASNYERVLQSHPNYVQAE</sequence>
<evidence type="ECO:0000256" key="3">
    <source>
        <dbReference type="ARBA" id="ARBA00011233"/>
    </source>
</evidence>
<keyword evidence="6" id="KW-0106">Calcium</keyword>
<dbReference type="RefSeq" id="WP_202336991.1">
    <property type="nucleotide sequence ID" value="NZ_CP068439.1"/>
</dbReference>